<name>A0A2T8IBI1_9POAL</name>
<organism evidence="1">
    <name type="scientific">Panicum hallii</name>
    <dbReference type="NCBI Taxonomy" id="206008"/>
    <lineage>
        <taxon>Eukaryota</taxon>
        <taxon>Viridiplantae</taxon>
        <taxon>Streptophyta</taxon>
        <taxon>Embryophyta</taxon>
        <taxon>Tracheophyta</taxon>
        <taxon>Spermatophyta</taxon>
        <taxon>Magnoliopsida</taxon>
        <taxon>Liliopsida</taxon>
        <taxon>Poales</taxon>
        <taxon>Poaceae</taxon>
        <taxon>PACMAD clade</taxon>
        <taxon>Panicoideae</taxon>
        <taxon>Panicodae</taxon>
        <taxon>Paniceae</taxon>
        <taxon>Panicinae</taxon>
        <taxon>Panicum</taxon>
        <taxon>Panicum sect. Panicum</taxon>
    </lineage>
</organism>
<dbReference type="Gramene" id="PVH35031">
    <property type="protein sequence ID" value="PVH35031"/>
    <property type="gene ID" value="PAHAL_7G089700"/>
</dbReference>
<dbReference type="Proteomes" id="UP000243499">
    <property type="component" value="Chromosome 7"/>
</dbReference>
<protein>
    <submittedName>
        <fullName evidence="1">Uncharacterized protein</fullName>
    </submittedName>
</protein>
<proteinExistence type="predicted"/>
<dbReference type="AlphaFoldDB" id="A0A2T8IBI1"/>
<gene>
    <name evidence="1" type="ORF">PAHAL_7G089700</name>
</gene>
<sequence length="56" mass="6436">MADLWVSIRNVRDNVRSIRTYIRSIRVPFHQRLVFISEGINNPVPLQPALSCLVSS</sequence>
<reference evidence="1" key="1">
    <citation type="submission" date="2018-04" db="EMBL/GenBank/DDBJ databases">
        <title>WGS assembly of Panicum hallii.</title>
        <authorList>
            <person name="Lovell J."/>
            <person name="Jenkins J."/>
            <person name="Lowry D."/>
            <person name="Mamidi S."/>
            <person name="Sreedasyam A."/>
            <person name="Weng X."/>
            <person name="Barry K."/>
            <person name="Bonette J."/>
            <person name="Campitelli B."/>
            <person name="Daum C."/>
            <person name="Gordon S."/>
            <person name="Gould B."/>
            <person name="Lipzen A."/>
            <person name="Macqueen A."/>
            <person name="Palacio-Mejia J."/>
            <person name="Plott C."/>
            <person name="Shakirov E."/>
            <person name="Shu S."/>
            <person name="Yoshinaga Y."/>
            <person name="Zane M."/>
            <person name="Rokhsar D."/>
            <person name="Grimwood J."/>
            <person name="Schmutz J."/>
            <person name="Juenger T."/>
        </authorList>
    </citation>
    <scope>NUCLEOTIDE SEQUENCE [LARGE SCALE GENOMIC DNA]</scope>
    <source>
        <strain evidence="1">FIL2</strain>
    </source>
</reference>
<dbReference type="EMBL" id="CM008052">
    <property type="protein sequence ID" value="PVH35031.1"/>
    <property type="molecule type" value="Genomic_DNA"/>
</dbReference>
<accession>A0A2T8IBI1</accession>
<evidence type="ECO:0000313" key="1">
    <source>
        <dbReference type="EMBL" id="PVH35031.1"/>
    </source>
</evidence>